<gene>
    <name evidence="2" type="ORF">KAR29_05970</name>
</gene>
<proteinExistence type="predicted"/>
<evidence type="ECO:0000259" key="1">
    <source>
        <dbReference type="Pfam" id="PF01966"/>
    </source>
</evidence>
<dbReference type="Pfam" id="PF01966">
    <property type="entry name" value="HD"/>
    <property type="match status" value="1"/>
</dbReference>
<feature type="domain" description="HD" evidence="1">
    <location>
        <begin position="61"/>
        <end position="172"/>
    </location>
</feature>
<dbReference type="SUPFAM" id="SSF109604">
    <property type="entry name" value="HD-domain/PDEase-like"/>
    <property type="match status" value="1"/>
</dbReference>
<evidence type="ECO:0000313" key="2">
    <source>
        <dbReference type="EMBL" id="QTX33416.1"/>
    </source>
</evidence>
<dbReference type="AlphaFoldDB" id="A0A9Q7EZY1"/>
<dbReference type="KEGG" id="aram:KAR29_05970"/>
<keyword evidence="3" id="KW-1185">Reference proteome</keyword>
<name>A0A9Q7EZY1_9BACT</name>
<dbReference type="EMBL" id="CP072943">
    <property type="protein sequence ID" value="QTX33416.1"/>
    <property type="molecule type" value="Genomic_DNA"/>
</dbReference>
<dbReference type="InterPro" id="IPR006674">
    <property type="entry name" value="HD_domain"/>
</dbReference>
<dbReference type="Gene3D" id="1.10.3210.10">
    <property type="entry name" value="Hypothetical protein af1432"/>
    <property type="match status" value="1"/>
</dbReference>
<reference evidence="3" key="1">
    <citation type="submission" date="2021-04" db="EMBL/GenBank/DDBJ databases">
        <title>A novel Synergistetes isolate from a pyrite-forming mixed culture.</title>
        <authorList>
            <person name="Bunk B."/>
            <person name="Sproer C."/>
            <person name="Spring S."/>
            <person name="Pester M."/>
        </authorList>
    </citation>
    <scope>NUCLEOTIDE SEQUENCE [LARGE SCALE GENOMIC DNA]</scope>
    <source>
        <strain evidence="3">J.5.4.2-T.3.5.2</strain>
    </source>
</reference>
<sequence>MKDKIRELLPEIEWIHDKELQEKVVATYEEALTIGGWEPEDMKWIPFTLLIPNCPTSLLVHNRGVVRIAKAAMDEYNALYRDKENGGFQLDNDVLVAGALLHDVGKLVEYEKKDGKAVKSPMGKDLRHPFSGTALAIKNGISSRIAHTIAVHAKEGDGGYRSPEAVVINKADFINFETIKSFLGLL</sequence>
<accession>A0A9Q7EZY1</accession>
<dbReference type="RefSeq" id="WP_274374701.1">
    <property type="nucleotide sequence ID" value="NZ_CP072943.1"/>
</dbReference>
<dbReference type="Proteomes" id="UP000671879">
    <property type="component" value="Chromosome"/>
</dbReference>
<evidence type="ECO:0000313" key="3">
    <source>
        <dbReference type="Proteomes" id="UP000671879"/>
    </source>
</evidence>
<organism evidence="2 3">
    <name type="scientific">Aminithiophilus ramosus</name>
    <dbReference type="NCBI Taxonomy" id="3029084"/>
    <lineage>
        <taxon>Bacteria</taxon>
        <taxon>Thermotogati</taxon>
        <taxon>Synergistota</taxon>
        <taxon>Synergistia</taxon>
        <taxon>Synergistales</taxon>
        <taxon>Aminithiophilaceae</taxon>
        <taxon>Aminithiophilus</taxon>
    </lineage>
</organism>
<protein>
    <submittedName>
        <fullName evidence="2">HD domain-containing protein</fullName>
    </submittedName>
</protein>